<evidence type="ECO:0000256" key="1">
    <source>
        <dbReference type="SAM" id="MobiDB-lite"/>
    </source>
</evidence>
<name>A0ABN8ZFQ0_RANTA</name>
<evidence type="ECO:0000313" key="3">
    <source>
        <dbReference type="Proteomes" id="UP001176941"/>
    </source>
</evidence>
<sequence>MRRSGSLGQDIGSPPPSPRYGVKSAGLAPRRGNWANLPPPACPRLDSLLQTGEGGSCRCAARCTKLSPHPAALLARSWALGSSRWPGRQPASLPGRADSSAETLTSELLEAAAASPPCACVGRAACRNCSPSLGVAGGAERGGAERGAYISQGAAPADTSVRLPPRPGDPTPSCR</sequence>
<evidence type="ECO:0000313" key="2">
    <source>
        <dbReference type="EMBL" id="CAI9172318.1"/>
    </source>
</evidence>
<protein>
    <submittedName>
        <fullName evidence="2">Uncharacterized protein</fullName>
    </submittedName>
</protein>
<proteinExistence type="predicted"/>
<feature type="compositionally biased region" description="Pro residues" evidence="1">
    <location>
        <begin position="164"/>
        <end position="175"/>
    </location>
</feature>
<feature type="region of interest" description="Disordered" evidence="1">
    <location>
        <begin position="147"/>
        <end position="175"/>
    </location>
</feature>
<feature type="region of interest" description="Disordered" evidence="1">
    <location>
        <begin position="1"/>
        <end position="33"/>
    </location>
</feature>
<gene>
    <name evidence="2" type="ORF">MRATA1EN1_LOCUS21280</name>
</gene>
<dbReference type="Proteomes" id="UP001176941">
    <property type="component" value="Chromosome 32"/>
</dbReference>
<dbReference type="EMBL" id="OX459968">
    <property type="protein sequence ID" value="CAI9172318.1"/>
    <property type="molecule type" value="Genomic_DNA"/>
</dbReference>
<accession>A0ABN8ZFQ0</accession>
<keyword evidence="3" id="KW-1185">Reference proteome</keyword>
<reference evidence="2" key="1">
    <citation type="submission" date="2023-04" db="EMBL/GenBank/DDBJ databases">
        <authorList>
            <consortium name="ELIXIR-Norway"/>
        </authorList>
    </citation>
    <scope>NUCLEOTIDE SEQUENCE [LARGE SCALE GENOMIC DNA]</scope>
</reference>
<organism evidence="2 3">
    <name type="scientific">Rangifer tarandus platyrhynchus</name>
    <name type="common">Svalbard reindeer</name>
    <dbReference type="NCBI Taxonomy" id="3082113"/>
    <lineage>
        <taxon>Eukaryota</taxon>
        <taxon>Metazoa</taxon>
        <taxon>Chordata</taxon>
        <taxon>Craniata</taxon>
        <taxon>Vertebrata</taxon>
        <taxon>Euteleostomi</taxon>
        <taxon>Mammalia</taxon>
        <taxon>Eutheria</taxon>
        <taxon>Laurasiatheria</taxon>
        <taxon>Artiodactyla</taxon>
        <taxon>Ruminantia</taxon>
        <taxon>Pecora</taxon>
        <taxon>Cervidae</taxon>
        <taxon>Odocoileinae</taxon>
        <taxon>Rangifer</taxon>
    </lineage>
</organism>